<name>D4F9W8_EDWTA</name>
<reference evidence="1 2" key="1">
    <citation type="submission" date="2010-02" db="EMBL/GenBank/DDBJ databases">
        <authorList>
            <person name="Weinstock G."/>
            <person name="Sodergren E."/>
            <person name="Clifton S."/>
            <person name="Fulton L."/>
            <person name="Fulton B."/>
            <person name="Courtney L."/>
            <person name="Fronick C."/>
            <person name="Harrison M."/>
            <person name="Strong C."/>
            <person name="Farmer C."/>
            <person name="Delahaunty K."/>
            <person name="Markovic C."/>
            <person name="Hall O."/>
            <person name="Minx P."/>
            <person name="Tomlinson C."/>
            <person name="Mitreva M."/>
            <person name="Nelson J."/>
            <person name="Hou S."/>
            <person name="Wollam A."/>
            <person name="Pepin K.H."/>
            <person name="Johnson M."/>
            <person name="Bhonagiri V."/>
            <person name="Zhang X."/>
            <person name="Suruliraj S."/>
            <person name="Warren W."/>
            <person name="Chinwalla A."/>
            <person name="Mardis E.R."/>
            <person name="Wilson R.K."/>
        </authorList>
    </citation>
    <scope>NUCLEOTIDE SEQUENCE [LARGE SCALE GENOMIC DNA]</scope>
    <source>
        <strain evidence="1 2">ATCC 23685</strain>
    </source>
</reference>
<organism evidence="1 2">
    <name type="scientific">Edwardsiella tarda ATCC 23685</name>
    <dbReference type="NCBI Taxonomy" id="500638"/>
    <lineage>
        <taxon>Bacteria</taxon>
        <taxon>Pseudomonadati</taxon>
        <taxon>Pseudomonadota</taxon>
        <taxon>Gammaproteobacteria</taxon>
        <taxon>Enterobacterales</taxon>
        <taxon>Hafniaceae</taxon>
        <taxon>Edwardsiella</taxon>
    </lineage>
</organism>
<dbReference type="EMBL" id="ADGK01000281">
    <property type="protein sequence ID" value="EFE21435.1"/>
    <property type="molecule type" value="Genomic_DNA"/>
</dbReference>
<comment type="caution">
    <text evidence="1">The sequence shown here is derived from an EMBL/GenBank/DDBJ whole genome shotgun (WGS) entry which is preliminary data.</text>
</comment>
<evidence type="ECO:0000313" key="1">
    <source>
        <dbReference type="EMBL" id="EFE21435.1"/>
    </source>
</evidence>
<protein>
    <submittedName>
        <fullName evidence="1">Uncharacterized protein</fullName>
    </submittedName>
</protein>
<evidence type="ECO:0000313" key="2">
    <source>
        <dbReference type="Proteomes" id="UP000003692"/>
    </source>
</evidence>
<proteinExistence type="predicted"/>
<gene>
    <name evidence="1" type="ORF">EDWATA_03582</name>
</gene>
<dbReference type="Proteomes" id="UP000003692">
    <property type="component" value="Unassembled WGS sequence"/>
</dbReference>
<dbReference type="AlphaFoldDB" id="D4F9W8"/>
<sequence>MAIGHLTDIGAWMQEVAIQEGGTQLLGDGAGDGGLTAAGNAHQNKDVFLLLAFAHAVFPGWRQGAAQSMLLVTVMGNILW</sequence>
<dbReference type="HOGENOM" id="CLU_2584160_0_0_6"/>
<accession>D4F9W8</accession>